<evidence type="ECO:0000256" key="6">
    <source>
        <dbReference type="ARBA" id="ARBA00023146"/>
    </source>
</evidence>
<dbReference type="AlphaFoldDB" id="A0A9D0YNZ2"/>
<dbReference type="NCBIfam" id="NF001750">
    <property type="entry name" value="PRK00476.1"/>
    <property type="match status" value="1"/>
</dbReference>
<dbReference type="PROSITE" id="PS50862">
    <property type="entry name" value="AA_TRNA_LIGASE_II"/>
    <property type="match status" value="1"/>
</dbReference>
<dbReference type="Gene3D" id="2.40.50.140">
    <property type="entry name" value="Nucleic acid-binding proteins"/>
    <property type="match status" value="1"/>
</dbReference>
<dbReference type="EC" id="6.1.1.23" evidence="7"/>
<accession>A0A9D0YNZ2</accession>
<feature type="site" description="Important for tRNA non-discrimination" evidence="7">
    <location>
        <position position="38"/>
    </location>
</feature>
<comment type="subcellular location">
    <subcellularLocation>
        <location evidence="7">Cytoplasm</location>
    </subcellularLocation>
</comment>
<dbReference type="NCBIfam" id="TIGR00459">
    <property type="entry name" value="aspS_bact"/>
    <property type="match status" value="1"/>
</dbReference>
<evidence type="ECO:0000313" key="10">
    <source>
        <dbReference type="Proteomes" id="UP000606463"/>
    </source>
</evidence>
<dbReference type="InterPro" id="IPR004524">
    <property type="entry name" value="Asp-tRNA-ligase_1"/>
</dbReference>
<dbReference type="GO" id="GO:0004815">
    <property type="term" value="F:aspartate-tRNA ligase activity"/>
    <property type="evidence" value="ECO:0007669"/>
    <property type="project" value="UniProtKB-UniRule"/>
</dbReference>
<dbReference type="SUPFAM" id="SSF50249">
    <property type="entry name" value="Nucleic acid-binding proteins"/>
    <property type="match status" value="1"/>
</dbReference>
<keyword evidence="4 7" id="KW-0067">ATP-binding</keyword>
<dbReference type="PANTHER" id="PTHR22594:SF5">
    <property type="entry name" value="ASPARTATE--TRNA LIGASE, MITOCHONDRIAL"/>
    <property type="match status" value="1"/>
</dbReference>
<dbReference type="InterPro" id="IPR004115">
    <property type="entry name" value="GAD-like_sf"/>
</dbReference>
<name>A0A9D0YNZ2_AQUAO</name>
<dbReference type="InterPro" id="IPR029351">
    <property type="entry name" value="GAD_dom"/>
</dbReference>
<keyword evidence="7" id="KW-0963">Cytoplasm</keyword>
<dbReference type="EMBL" id="DQVE01000014">
    <property type="protein sequence ID" value="HIP98011.1"/>
    <property type="molecule type" value="Genomic_DNA"/>
</dbReference>
<dbReference type="GO" id="GO:0005524">
    <property type="term" value="F:ATP binding"/>
    <property type="evidence" value="ECO:0007669"/>
    <property type="project" value="UniProtKB-UniRule"/>
</dbReference>
<feature type="binding site" evidence="7">
    <location>
        <position position="229"/>
    </location>
    <ligand>
        <name>L-aspartate</name>
        <dbReference type="ChEBI" id="CHEBI:29991"/>
    </ligand>
</feature>
<feature type="site" description="Important for tRNA non-discrimination" evidence="7">
    <location>
        <position position="90"/>
    </location>
</feature>
<keyword evidence="3 7" id="KW-0547">Nucleotide-binding</keyword>
<dbReference type="SUPFAM" id="SSF55261">
    <property type="entry name" value="GAD domain-like"/>
    <property type="match status" value="1"/>
</dbReference>
<dbReference type="PANTHER" id="PTHR22594">
    <property type="entry name" value="ASPARTYL/LYSYL-TRNA SYNTHETASE"/>
    <property type="match status" value="1"/>
</dbReference>
<evidence type="ECO:0000256" key="2">
    <source>
        <dbReference type="ARBA" id="ARBA00022598"/>
    </source>
</evidence>
<evidence type="ECO:0000259" key="8">
    <source>
        <dbReference type="PROSITE" id="PS50862"/>
    </source>
</evidence>
<evidence type="ECO:0000313" key="9">
    <source>
        <dbReference type="EMBL" id="HIP98011.1"/>
    </source>
</evidence>
<comment type="subunit">
    <text evidence="7">Homodimer.</text>
</comment>
<dbReference type="InterPro" id="IPR004364">
    <property type="entry name" value="Aa-tRNA-synt_II"/>
</dbReference>
<dbReference type="InterPro" id="IPR006195">
    <property type="entry name" value="aa-tRNA-synth_II"/>
</dbReference>
<feature type="binding site" evidence="7">
    <location>
        <position position="238"/>
    </location>
    <ligand>
        <name>ATP</name>
        <dbReference type="ChEBI" id="CHEBI:30616"/>
    </ligand>
</feature>
<proteinExistence type="inferred from homology"/>
<comment type="caution">
    <text evidence="9">The sequence shown here is derived from an EMBL/GenBank/DDBJ whole genome shotgun (WGS) entry which is preliminary data.</text>
</comment>
<keyword evidence="6 7" id="KW-0030">Aminoacyl-tRNA synthetase</keyword>
<dbReference type="HAMAP" id="MF_00044">
    <property type="entry name" value="Asp_tRNA_synth_type1"/>
    <property type="match status" value="1"/>
</dbReference>
<reference evidence="9" key="1">
    <citation type="journal article" date="2020" name="ISME J.">
        <title>Gammaproteobacteria mediating utilization of methyl-, sulfur- and petroleum organic compounds in deep ocean hydrothermal plumes.</title>
        <authorList>
            <person name="Zhou Z."/>
            <person name="Liu Y."/>
            <person name="Pan J."/>
            <person name="Cron B.R."/>
            <person name="Toner B.M."/>
            <person name="Anantharaman K."/>
            <person name="Breier J.A."/>
            <person name="Dick G.J."/>
            <person name="Li M."/>
        </authorList>
    </citation>
    <scope>NUCLEOTIDE SEQUENCE</scope>
    <source>
        <strain evidence="9">SZUA-1501</strain>
    </source>
</reference>
<dbReference type="InterPro" id="IPR045864">
    <property type="entry name" value="aa-tRNA-synth_II/BPL/LPL"/>
</dbReference>
<dbReference type="CDD" id="cd04317">
    <property type="entry name" value="EcAspRS_like_N"/>
    <property type="match status" value="1"/>
</dbReference>
<dbReference type="Pfam" id="PF01336">
    <property type="entry name" value="tRNA_anti-codon"/>
    <property type="match status" value="1"/>
</dbReference>
<dbReference type="GO" id="GO:0005737">
    <property type="term" value="C:cytoplasm"/>
    <property type="evidence" value="ECO:0007669"/>
    <property type="project" value="UniProtKB-SubCell"/>
</dbReference>
<evidence type="ECO:0000256" key="5">
    <source>
        <dbReference type="ARBA" id="ARBA00022917"/>
    </source>
</evidence>
<evidence type="ECO:0000256" key="1">
    <source>
        <dbReference type="ARBA" id="ARBA00006303"/>
    </source>
</evidence>
<dbReference type="Gene3D" id="3.30.1360.30">
    <property type="entry name" value="GAD-like domain"/>
    <property type="match status" value="1"/>
</dbReference>
<comment type="similarity">
    <text evidence="1 7">Belongs to the class-II aminoacyl-tRNA synthetase family. Type 1 subfamily.</text>
</comment>
<gene>
    <name evidence="7 9" type="primary">aspS</name>
    <name evidence="9" type="ORF">EYH37_01395</name>
</gene>
<dbReference type="Gene3D" id="3.30.930.10">
    <property type="entry name" value="Bira Bifunctional Protein, Domain 2"/>
    <property type="match status" value="1"/>
</dbReference>
<feature type="binding site" evidence="7">
    <location>
        <position position="461"/>
    </location>
    <ligand>
        <name>L-aspartate</name>
        <dbReference type="ChEBI" id="CHEBI:29991"/>
    </ligand>
</feature>
<dbReference type="Proteomes" id="UP000606463">
    <property type="component" value="Unassembled WGS sequence"/>
</dbReference>
<dbReference type="InterPro" id="IPR047089">
    <property type="entry name" value="Asp-tRNA-ligase_1_N"/>
</dbReference>
<feature type="binding site" evidence="7">
    <location>
        <begin position="559"/>
        <end position="562"/>
    </location>
    <ligand>
        <name>ATP</name>
        <dbReference type="ChEBI" id="CHEBI:30616"/>
    </ligand>
</feature>
<evidence type="ECO:0000256" key="7">
    <source>
        <dbReference type="HAMAP-Rule" id="MF_00044"/>
    </source>
</evidence>
<keyword evidence="2 7" id="KW-0436">Ligase</keyword>
<sequence length="614" mass="70574">MLTVLGNFRRTHYCGEINENNIDQSVRLVGWVDTVRNHGGVVFIDLRDRSGIVQVVVEELKNPEAYEIADKVKPEYVIAVEGKVRRRPEGTENPKLPTGFVEVVADKVLLLNTAHQPLPFQIEDEIKVNEEVRLRYRYLDLRRRPMLNNLLLRHKTYQVVRNFLTDEGFIEVETPLLTKSTPEGARDFIVPSRLHPGKFYALPQSPQLFKQILMVAGLDKYFQIAKCLRDEDLRADRQPEFTQIDLEMSFVGREDVMNLTERLVKEVFKQVAGIEIDYPLPIYSYEEVMSKYGSDKPDLRIREDVITPLIELTDIFKNTQFKVFKNVVDKGGIIKAVVVKGGAKTLSRQKIDELTKFVQKLGAKGLAWIRVDEDKLTSPITKFFSKEEIENLLNRCNAQVGDIIFFQADSDRESVYKVLDALRRRLADELKAREEGFKFLWVVDFPLLEWDKEEERFVSVHHPFTMPREEDLLQIDRALNTKDIEERKEILKGVKSLAYDMVLNGEEIGGGSIRIHRTDIQEKIFKLLGIGAVEAEEKFGFLLEALKYGAPPHGGFAFGLDRLLAIMVGADSIREVIAFPKTQKGICPLTNAPDYVDPKQLKEVHCEVERREEE</sequence>
<feature type="domain" description="Aminoacyl-transfer RNA synthetases class-II family profile" evidence="8">
    <location>
        <begin position="158"/>
        <end position="580"/>
    </location>
</feature>
<evidence type="ECO:0000256" key="3">
    <source>
        <dbReference type="ARBA" id="ARBA00022741"/>
    </source>
</evidence>
<comment type="catalytic activity">
    <reaction evidence="7">
        <text>tRNA(Asx) + L-aspartate + ATP = L-aspartyl-tRNA(Asx) + AMP + diphosphate</text>
        <dbReference type="Rhea" id="RHEA:18349"/>
        <dbReference type="Rhea" id="RHEA-COMP:9710"/>
        <dbReference type="Rhea" id="RHEA-COMP:9711"/>
        <dbReference type="ChEBI" id="CHEBI:29991"/>
        <dbReference type="ChEBI" id="CHEBI:30616"/>
        <dbReference type="ChEBI" id="CHEBI:33019"/>
        <dbReference type="ChEBI" id="CHEBI:78442"/>
        <dbReference type="ChEBI" id="CHEBI:78516"/>
        <dbReference type="ChEBI" id="CHEBI:456215"/>
        <dbReference type="EC" id="6.1.1.23"/>
    </reaction>
</comment>
<evidence type="ECO:0000256" key="4">
    <source>
        <dbReference type="ARBA" id="ARBA00022840"/>
    </source>
</evidence>
<dbReference type="GO" id="GO:0006422">
    <property type="term" value="P:aspartyl-tRNA aminoacylation"/>
    <property type="evidence" value="ECO:0007669"/>
    <property type="project" value="UniProtKB-UniRule"/>
</dbReference>
<keyword evidence="5 7" id="KW-0648">Protein biosynthesis</keyword>
<dbReference type="PRINTS" id="PR01042">
    <property type="entry name" value="TRNASYNTHASP"/>
</dbReference>
<dbReference type="InterPro" id="IPR004365">
    <property type="entry name" value="NA-bd_OB_tRNA"/>
</dbReference>
<feature type="region of interest" description="Aspartate" evidence="7">
    <location>
        <begin position="207"/>
        <end position="210"/>
    </location>
</feature>
<dbReference type="Pfam" id="PF02938">
    <property type="entry name" value="GAD"/>
    <property type="match status" value="1"/>
</dbReference>
<dbReference type="SUPFAM" id="SSF55681">
    <property type="entry name" value="Class II aaRS and biotin synthetases"/>
    <property type="match status" value="1"/>
</dbReference>
<dbReference type="GO" id="GO:0003676">
    <property type="term" value="F:nucleic acid binding"/>
    <property type="evidence" value="ECO:0007669"/>
    <property type="project" value="InterPro"/>
</dbReference>
<organism evidence="9 10">
    <name type="scientific">Aquifex aeolicus</name>
    <dbReference type="NCBI Taxonomy" id="63363"/>
    <lineage>
        <taxon>Bacteria</taxon>
        <taxon>Pseudomonadati</taxon>
        <taxon>Aquificota</taxon>
        <taxon>Aquificia</taxon>
        <taxon>Aquificales</taxon>
        <taxon>Aquificaceae</taxon>
        <taxon>Aquifex</taxon>
    </lineage>
</organism>
<dbReference type="InterPro" id="IPR012340">
    <property type="entry name" value="NA-bd_OB-fold"/>
</dbReference>
<dbReference type="Pfam" id="PF00152">
    <property type="entry name" value="tRNA-synt_2"/>
    <property type="match status" value="1"/>
</dbReference>
<dbReference type="InterPro" id="IPR002312">
    <property type="entry name" value="Asp/Asn-tRNA-synth_IIb"/>
</dbReference>
<feature type="binding site" evidence="7">
    <location>
        <begin position="229"/>
        <end position="231"/>
    </location>
    <ligand>
        <name>ATP</name>
        <dbReference type="ChEBI" id="CHEBI:30616"/>
    </ligand>
</feature>
<feature type="binding site" evidence="7">
    <location>
        <position position="514"/>
    </location>
    <ligand>
        <name>L-aspartate</name>
        <dbReference type="ChEBI" id="CHEBI:29991"/>
    </ligand>
</feature>
<dbReference type="CDD" id="cd00777">
    <property type="entry name" value="AspRS_core"/>
    <property type="match status" value="1"/>
</dbReference>
<feature type="binding site" evidence="7">
    <location>
        <position position="183"/>
    </location>
    <ligand>
        <name>L-aspartate</name>
        <dbReference type="ChEBI" id="CHEBI:29991"/>
    </ligand>
</feature>
<dbReference type="GO" id="GO:0050560">
    <property type="term" value="F:aspartate-tRNA(Asn) ligase activity"/>
    <property type="evidence" value="ECO:0007669"/>
    <property type="project" value="UniProtKB-EC"/>
</dbReference>
<protein>
    <recommendedName>
        <fullName evidence="7">Aspartate--tRNA(Asp/Asn) ligase</fullName>
        <ecNumber evidence="7">6.1.1.23</ecNumber>
    </recommendedName>
    <alternativeName>
        <fullName evidence="7">Aspartyl-tRNA synthetase</fullName>
        <shortName evidence="7">AspRS</shortName>
    </alternativeName>
    <alternativeName>
        <fullName evidence="7">Non-discriminating aspartyl-tRNA synthetase</fullName>
        <shortName evidence="7">ND-AspRS</shortName>
    </alternativeName>
</protein>
<dbReference type="InterPro" id="IPR047090">
    <property type="entry name" value="AspRS_core"/>
</dbReference>
<comment type="function">
    <text evidence="7">Aspartyl-tRNA synthetase with relaxed tRNA specificity since it is able to aspartylate not only its cognate tRNA(Asp) but also tRNA(Asn). Reaction proceeds in two steps: L-aspartate is first activated by ATP to form Asp-AMP and then transferred to the acceptor end of tRNA(Asp/Asn).</text>
</comment>
<feature type="binding site" evidence="7">
    <location>
        <position position="507"/>
    </location>
    <ligand>
        <name>ATP</name>
        <dbReference type="ChEBI" id="CHEBI:30616"/>
    </ligand>
</feature>